<evidence type="ECO:0000256" key="2">
    <source>
        <dbReference type="ARBA" id="ARBA00004167"/>
    </source>
</evidence>
<dbReference type="InterPro" id="IPR036396">
    <property type="entry name" value="Cyt_P450_sf"/>
</dbReference>
<feature type="transmembrane region" description="Helical" evidence="13">
    <location>
        <begin position="28"/>
        <end position="44"/>
    </location>
</feature>
<keyword evidence="5 13" id="KW-0812">Transmembrane</keyword>
<evidence type="ECO:0000256" key="10">
    <source>
        <dbReference type="ARBA" id="ARBA00023033"/>
    </source>
</evidence>
<evidence type="ECO:0000256" key="12">
    <source>
        <dbReference type="RuleBase" id="RU000461"/>
    </source>
</evidence>
<sequence>MIFGSVKKKKNSKTTTLKICNNQKMEDVIIGVVTIAAVLFFILFQRTKTKRYKLPPGPKALPVIGNLHQLQNLNPQRFFYGWAKKYGPIFSYKIGSKTMVVISSAELTKELLKTQDVNFSDRPLHRGQEFMSYGRRDMAFHHYTPYYRDIRKMGMNHLFSPTRVATFKHVREEEARRMMDKIGVAADNSNAVDISELMLTFTNSVVCRQAFGKKYNEDGEEMKRFIKILYGSQSVFGKVFFSDFFPFTGYVLDDLTRLTAYMKECFERQDTYLQEIVDETLDPNRVKPETDSMIDLLMEIYRDQPFASEFTLENVKAVVLDIVVAGTDTAAAAVVWGMTYLMKYPHVMKKAQAEVREYMRERGLTFVTEDDVKNLPYFRALVKETLRIEPVIPLLVPRRCSQNTKIAGYDIPAGTTVNVNAWAVSRDEKEWGPNADEFRPERFFEKDVDFKGTDYEFIPFGSGRRMCPGMRLGSAMLEVPYANLLYKFDFKLPNGMKPDEINMDVMTGLAMHKAEHLMLVPEKVNV</sequence>
<accession>A0ABQ8DMU7</accession>
<evidence type="ECO:0000256" key="6">
    <source>
        <dbReference type="ARBA" id="ARBA00022723"/>
    </source>
</evidence>
<evidence type="ECO:0000256" key="1">
    <source>
        <dbReference type="ARBA" id="ARBA00001971"/>
    </source>
</evidence>
<evidence type="ECO:0000256" key="3">
    <source>
        <dbReference type="ARBA" id="ARBA00010617"/>
    </source>
</evidence>
<dbReference type="EMBL" id="JAGKQM010000004">
    <property type="protein sequence ID" value="KAH0930691.1"/>
    <property type="molecule type" value="Genomic_DNA"/>
</dbReference>
<dbReference type="CDD" id="cd11072">
    <property type="entry name" value="CYP71-like"/>
    <property type="match status" value="1"/>
</dbReference>
<evidence type="ECO:0000313" key="15">
    <source>
        <dbReference type="Proteomes" id="UP000824890"/>
    </source>
</evidence>
<keyword evidence="4 12" id="KW-0349">Heme</keyword>
<evidence type="ECO:0000256" key="8">
    <source>
        <dbReference type="ARBA" id="ARBA00023002"/>
    </source>
</evidence>
<keyword evidence="8 12" id="KW-0560">Oxidoreductase</keyword>
<dbReference type="PANTHER" id="PTHR47955">
    <property type="entry name" value="CYTOCHROME P450 FAMILY 71 PROTEIN"/>
    <property type="match status" value="1"/>
</dbReference>
<dbReference type="Pfam" id="PF00067">
    <property type="entry name" value="p450"/>
    <property type="match status" value="1"/>
</dbReference>
<keyword evidence="7 13" id="KW-1133">Transmembrane helix</keyword>
<evidence type="ECO:0000256" key="7">
    <source>
        <dbReference type="ARBA" id="ARBA00022989"/>
    </source>
</evidence>
<dbReference type="InterPro" id="IPR001128">
    <property type="entry name" value="Cyt_P450"/>
</dbReference>
<evidence type="ECO:0000313" key="14">
    <source>
        <dbReference type="EMBL" id="KAH0930691.1"/>
    </source>
</evidence>
<reference evidence="14 15" key="1">
    <citation type="submission" date="2021-05" db="EMBL/GenBank/DDBJ databases">
        <title>Genome Assembly of Synthetic Allotetraploid Brassica napus Reveals Homoeologous Exchanges between Subgenomes.</title>
        <authorList>
            <person name="Davis J.T."/>
        </authorList>
    </citation>
    <scope>NUCLEOTIDE SEQUENCE [LARGE SCALE GENOMIC DNA]</scope>
    <source>
        <strain evidence="15">cv. Da-Ae</strain>
        <tissue evidence="14">Seedling</tissue>
    </source>
</reference>
<evidence type="ECO:0000256" key="5">
    <source>
        <dbReference type="ARBA" id="ARBA00022692"/>
    </source>
</evidence>
<dbReference type="PANTHER" id="PTHR47955:SF22">
    <property type="entry name" value="CYTOCHROME P450 83B1-LIKE"/>
    <property type="match status" value="1"/>
</dbReference>
<proteinExistence type="inferred from homology"/>
<comment type="cofactor">
    <cofactor evidence="1">
        <name>heme</name>
        <dbReference type="ChEBI" id="CHEBI:30413"/>
    </cofactor>
</comment>
<evidence type="ECO:0000256" key="4">
    <source>
        <dbReference type="ARBA" id="ARBA00022617"/>
    </source>
</evidence>
<dbReference type="InterPro" id="IPR002401">
    <property type="entry name" value="Cyt_P450_E_grp-I"/>
</dbReference>
<evidence type="ECO:0000256" key="13">
    <source>
        <dbReference type="SAM" id="Phobius"/>
    </source>
</evidence>
<dbReference type="Proteomes" id="UP000824890">
    <property type="component" value="Unassembled WGS sequence"/>
</dbReference>
<keyword evidence="6 12" id="KW-0479">Metal-binding</keyword>
<dbReference type="InterPro" id="IPR017972">
    <property type="entry name" value="Cyt_P450_CS"/>
</dbReference>
<organism evidence="14 15">
    <name type="scientific">Brassica napus</name>
    <name type="common">Rape</name>
    <dbReference type="NCBI Taxonomy" id="3708"/>
    <lineage>
        <taxon>Eukaryota</taxon>
        <taxon>Viridiplantae</taxon>
        <taxon>Streptophyta</taxon>
        <taxon>Embryophyta</taxon>
        <taxon>Tracheophyta</taxon>
        <taxon>Spermatophyta</taxon>
        <taxon>Magnoliopsida</taxon>
        <taxon>eudicotyledons</taxon>
        <taxon>Gunneridae</taxon>
        <taxon>Pentapetalae</taxon>
        <taxon>rosids</taxon>
        <taxon>malvids</taxon>
        <taxon>Brassicales</taxon>
        <taxon>Brassicaceae</taxon>
        <taxon>Brassiceae</taxon>
        <taxon>Brassica</taxon>
    </lineage>
</organism>
<keyword evidence="15" id="KW-1185">Reference proteome</keyword>
<protein>
    <recommendedName>
        <fullName evidence="16">Cytochrome P450 monooxygenase CYP83A1</fullName>
    </recommendedName>
</protein>
<name>A0ABQ8DMU7_BRANA</name>
<dbReference type="Gene3D" id="1.10.630.10">
    <property type="entry name" value="Cytochrome P450"/>
    <property type="match status" value="1"/>
</dbReference>
<keyword evidence="11 13" id="KW-0472">Membrane</keyword>
<evidence type="ECO:0008006" key="16">
    <source>
        <dbReference type="Google" id="ProtNLM"/>
    </source>
</evidence>
<dbReference type="PRINTS" id="PR00463">
    <property type="entry name" value="EP450I"/>
</dbReference>
<dbReference type="PROSITE" id="PS00086">
    <property type="entry name" value="CYTOCHROME_P450"/>
    <property type="match status" value="1"/>
</dbReference>
<evidence type="ECO:0000256" key="9">
    <source>
        <dbReference type="ARBA" id="ARBA00023004"/>
    </source>
</evidence>
<dbReference type="PRINTS" id="PR00385">
    <property type="entry name" value="P450"/>
</dbReference>
<evidence type="ECO:0000256" key="11">
    <source>
        <dbReference type="ARBA" id="ARBA00023136"/>
    </source>
</evidence>
<comment type="caution">
    <text evidence="14">The sequence shown here is derived from an EMBL/GenBank/DDBJ whole genome shotgun (WGS) entry which is preliminary data.</text>
</comment>
<gene>
    <name evidence="14" type="ORF">HID58_016418</name>
</gene>
<comment type="similarity">
    <text evidence="3 12">Belongs to the cytochrome P450 family.</text>
</comment>
<keyword evidence="9 12" id="KW-0408">Iron</keyword>
<comment type="subcellular location">
    <subcellularLocation>
        <location evidence="2">Membrane</location>
        <topology evidence="2">Single-pass membrane protein</topology>
    </subcellularLocation>
</comment>
<keyword evidence="10 12" id="KW-0503">Monooxygenase</keyword>
<dbReference type="SUPFAM" id="SSF48264">
    <property type="entry name" value="Cytochrome P450"/>
    <property type="match status" value="1"/>
</dbReference>